<reference evidence="4" key="2">
    <citation type="submission" date="2014-03" db="EMBL/GenBank/DDBJ databases">
        <authorList>
            <person name="Genoscope - CEA"/>
        </authorList>
    </citation>
    <scope>NUCLEOTIDE SEQUENCE</scope>
</reference>
<organism evidence="4 5">
    <name type="scientific">Oncorhynchus mykiss</name>
    <name type="common">Rainbow trout</name>
    <name type="synonym">Salmo gairdneri</name>
    <dbReference type="NCBI Taxonomy" id="8022"/>
    <lineage>
        <taxon>Eukaryota</taxon>
        <taxon>Metazoa</taxon>
        <taxon>Chordata</taxon>
        <taxon>Craniata</taxon>
        <taxon>Vertebrata</taxon>
        <taxon>Euteleostomi</taxon>
        <taxon>Actinopterygii</taxon>
        <taxon>Neopterygii</taxon>
        <taxon>Teleostei</taxon>
        <taxon>Protacanthopterygii</taxon>
        <taxon>Salmoniformes</taxon>
        <taxon>Salmonidae</taxon>
        <taxon>Salmoninae</taxon>
        <taxon>Oncorhynchus</taxon>
    </lineage>
</organism>
<dbReference type="Pfam" id="PF22699">
    <property type="entry name" value="GMIP-like_FCH"/>
    <property type="match status" value="1"/>
</dbReference>
<sequence>MLLLYFISRLRGGAEEEEDVDLTLQKNDSGVESALLYAKAWSKYTKDLLAWVDKRLGLDIECAKSCAKMAESAKMLASQQDYMPFRETYISTFKNDTEYSQLLLQTATALQTNKFMQVGLTL</sequence>
<dbReference type="InterPro" id="IPR031160">
    <property type="entry name" value="F_BAR_dom"/>
</dbReference>
<dbReference type="EMBL" id="FR921542">
    <property type="protein sequence ID" value="CDQ95544.1"/>
    <property type="molecule type" value="Genomic_DNA"/>
</dbReference>
<evidence type="ECO:0000313" key="4">
    <source>
        <dbReference type="EMBL" id="CDQ95544.1"/>
    </source>
</evidence>
<evidence type="ECO:0000313" key="5">
    <source>
        <dbReference type="Proteomes" id="UP000193380"/>
    </source>
</evidence>
<keyword evidence="1 2" id="KW-0175">Coiled coil</keyword>
<dbReference type="STRING" id="8022.A0A060Z1C1"/>
<evidence type="ECO:0000259" key="3">
    <source>
        <dbReference type="PROSITE" id="PS51741"/>
    </source>
</evidence>
<protein>
    <recommendedName>
        <fullName evidence="3">F-BAR domain-containing protein</fullName>
    </recommendedName>
</protein>
<evidence type="ECO:0000256" key="2">
    <source>
        <dbReference type="PROSITE-ProRule" id="PRU01077"/>
    </source>
</evidence>
<evidence type="ECO:0000256" key="1">
    <source>
        <dbReference type="ARBA" id="ARBA00023054"/>
    </source>
</evidence>
<dbReference type="AlphaFoldDB" id="A0A060Z1C1"/>
<reference evidence="4" key="1">
    <citation type="journal article" date="2014" name="Nat. Commun.">
        <title>The rainbow trout genome provides novel insights into evolution after whole-genome duplication in vertebrates.</title>
        <authorList>
            <person name="Berthelot C."/>
            <person name="Brunet F."/>
            <person name="Chalopin D."/>
            <person name="Juanchich A."/>
            <person name="Bernard M."/>
            <person name="Noel B."/>
            <person name="Bento P."/>
            <person name="Da Silva C."/>
            <person name="Labadie K."/>
            <person name="Alberti A."/>
            <person name="Aury J.M."/>
            <person name="Louis A."/>
            <person name="Dehais P."/>
            <person name="Bardou P."/>
            <person name="Montfort J."/>
            <person name="Klopp C."/>
            <person name="Cabau C."/>
            <person name="Gaspin C."/>
            <person name="Thorgaard G.H."/>
            <person name="Boussaha M."/>
            <person name="Quillet E."/>
            <person name="Guyomard R."/>
            <person name="Galiana D."/>
            <person name="Bobe J."/>
            <person name="Volff J.N."/>
            <person name="Genet C."/>
            <person name="Wincker P."/>
            <person name="Jaillon O."/>
            <person name="Roest Crollius H."/>
            <person name="Guiguen Y."/>
        </authorList>
    </citation>
    <scope>NUCLEOTIDE SEQUENCE [LARGE SCALE GENOMIC DNA]</scope>
</reference>
<dbReference type="InterPro" id="IPR054713">
    <property type="entry name" value="GMIP/FCHO2-like_FCH"/>
</dbReference>
<dbReference type="Proteomes" id="UP000193380">
    <property type="component" value="Unassembled WGS sequence"/>
</dbReference>
<dbReference type="InterPro" id="IPR027267">
    <property type="entry name" value="AH/BAR_dom_sf"/>
</dbReference>
<dbReference type="SUPFAM" id="SSF103657">
    <property type="entry name" value="BAR/IMD domain-like"/>
    <property type="match status" value="1"/>
</dbReference>
<gene>
    <name evidence="4" type="ORF">GSONMT00020621001</name>
</gene>
<accession>A0A060Z1C1</accession>
<proteinExistence type="predicted"/>
<dbReference type="PaxDb" id="8022-A0A060Z1C1"/>
<dbReference type="Gene3D" id="1.20.1270.60">
    <property type="entry name" value="Arfaptin homology (AH) domain/BAR domain"/>
    <property type="match status" value="1"/>
</dbReference>
<dbReference type="PROSITE" id="PS51741">
    <property type="entry name" value="F_BAR"/>
    <property type="match status" value="1"/>
</dbReference>
<name>A0A060Z1C1_ONCMY</name>
<feature type="domain" description="F-BAR" evidence="3">
    <location>
        <begin position="18"/>
        <end position="122"/>
    </location>
</feature>